<reference evidence="1 2" key="2">
    <citation type="submission" date="2018-11" db="EMBL/GenBank/DDBJ databases">
        <authorList>
            <consortium name="Pathogen Informatics"/>
        </authorList>
    </citation>
    <scope>NUCLEOTIDE SEQUENCE [LARGE SCALE GENOMIC DNA]</scope>
</reference>
<dbReference type="WBParaSite" id="OFLC_0000235801-mRNA-1">
    <property type="protein sequence ID" value="OFLC_0000235801-mRNA-1"/>
    <property type="gene ID" value="OFLC_0000235801"/>
</dbReference>
<gene>
    <name evidence="1" type="ORF">OFLC_LOCUS2358</name>
</gene>
<evidence type="ECO:0000313" key="3">
    <source>
        <dbReference type="WBParaSite" id="OFLC_0000235801-mRNA-1"/>
    </source>
</evidence>
<reference evidence="3" key="1">
    <citation type="submission" date="2016-06" db="UniProtKB">
        <authorList>
            <consortium name="WormBaseParasite"/>
        </authorList>
    </citation>
    <scope>IDENTIFICATION</scope>
</reference>
<protein>
    <submittedName>
        <fullName evidence="3">Calponin-homology (CH) domain-containing protein</fullName>
    </submittedName>
</protein>
<dbReference type="Proteomes" id="UP000267606">
    <property type="component" value="Unassembled WGS sequence"/>
</dbReference>
<sequence>MKKILKKDKLIVAIAEGTFRNLDMKKDKPEVRKALRWINAHISKDNGRLRIISDLTPEKCAEKLSAQAPITSTVFVTVLTLLQVEVNPVVKRKHFLLQSFYI</sequence>
<organism evidence="3">
    <name type="scientific">Onchocerca flexuosa</name>
    <dbReference type="NCBI Taxonomy" id="387005"/>
    <lineage>
        <taxon>Eukaryota</taxon>
        <taxon>Metazoa</taxon>
        <taxon>Ecdysozoa</taxon>
        <taxon>Nematoda</taxon>
        <taxon>Chromadorea</taxon>
        <taxon>Rhabditida</taxon>
        <taxon>Spirurina</taxon>
        <taxon>Spiruromorpha</taxon>
        <taxon>Filarioidea</taxon>
        <taxon>Onchocercidae</taxon>
        <taxon>Onchocerca</taxon>
    </lineage>
</organism>
<keyword evidence="2" id="KW-1185">Reference proteome</keyword>
<accession>A0A183H4E9</accession>
<dbReference type="AlphaFoldDB" id="A0A183H4E9"/>
<name>A0A183H4E9_9BILA</name>
<evidence type="ECO:0000313" key="1">
    <source>
        <dbReference type="EMBL" id="VDO32717.1"/>
    </source>
</evidence>
<dbReference type="EMBL" id="UZAJ01001339">
    <property type="protein sequence ID" value="VDO32717.1"/>
    <property type="molecule type" value="Genomic_DNA"/>
</dbReference>
<evidence type="ECO:0000313" key="2">
    <source>
        <dbReference type="Proteomes" id="UP000267606"/>
    </source>
</evidence>
<proteinExistence type="predicted"/>
<dbReference type="STRING" id="387005.A0A183H4E9"/>